<dbReference type="Pfam" id="PF14291">
    <property type="entry name" value="DUF4371"/>
    <property type="match status" value="1"/>
</dbReference>
<protein>
    <submittedName>
        <fullName evidence="4">Zinc finger MYM-type protein 1-like</fullName>
    </submittedName>
</protein>
<dbReference type="GeneID" id="136078852"/>
<dbReference type="Proteomes" id="UP001652625">
    <property type="component" value="Chromosome 03"/>
</dbReference>
<feature type="compositionally biased region" description="Polar residues" evidence="1">
    <location>
        <begin position="1"/>
        <end position="10"/>
    </location>
</feature>
<feature type="region of interest" description="Disordered" evidence="1">
    <location>
        <begin position="66"/>
        <end position="101"/>
    </location>
</feature>
<dbReference type="PANTHER" id="PTHR45749:SF37">
    <property type="entry name" value="OS05G0311600 PROTEIN"/>
    <property type="match status" value="1"/>
</dbReference>
<dbReference type="SMART" id="SM00597">
    <property type="entry name" value="ZnF_TTF"/>
    <property type="match status" value="1"/>
</dbReference>
<feature type="region of interest" description="Disordered" evidence="1">
    <location>
        <begin position="1"/>
        <end position="21"/>
    </location>
</feature>
<reference evidence="4" key="1">
    <citation type="submission" date="2025-08" db="UniProtKB">
        <authorList>
            <consortium name="RefSeq"/>
        </authorList>
    </citation>
    <scope>IDENTIFICATION</scope>
</reference>
<sequence length="767" mass="88891">MEKKLSSTSGAATRKKLKETKATLAKLPKLTTFLKPIEKRAETEVESQNSAEVVCINQSVEHNDIEENIATGNKNVNEEDVNRSPRNHRNEDKEDSNSDTNDAIEQINLEKSSELFSTDIANFHGKILTKDIKKIIVLSESCRPKGPFIRDPLQENRRFSKEYFKTTTIYGSIEKMWLCYSPKLDVVYCEPCWLFSEERKAKDNWREHGVRDWRGLSKKIKIHENCQQHIFACCIYEKWRHNETIDKNIEEQIRYQSNFWVQVLERIVNITLALCKNSLAFRGHRESFDNEYNGNFLTQVQLLAKYDNVMKQVLSMPNGSIKYLSHQIQNEVIHCLATHLKATLTADINSSPFYSIIMDTTQDITKRDQLSQVFRYVKIIKNEKDEATSIEIKEFFLGFTEIYNHTAAGLHEEILNLLEKHHIKLSNCRGQGYDGANVMSGIYNGVQALFKKNQPNAMYMHCAAHNLNLVINDAVKCCVEVASFFVMLEDVYSFFGNSINRWDLLSKYTGESQITLKRLNPTRWAGRYTSLFTVKIRFLDIMKALSEISITSTKREEREEAVRIQKNMSSFEFVFLCVLLSKILNEVHIPSKLLQTKNLDLTTASGSLENASKNLKQYRKMFDSAKLEAVEIATTWQIPAIFFQKRRKIVKRHFDELSTDHRFDSSEEIFRINIFIKILDVVINQLDNRFKGMQEVVQLFSCIHPNKLMVMKEREIISCAEAIQKKYSEDITTEFPLQMVMVKSMLHDEISKISSISELADLLIVKL</sequence>
<dbReference type="InterPro" id="IPR006580">
    <property type="entry name" value="Znf_TTF"/>
</dbReference>
<dbReference type="PANTHER" id="PTHR45749">
    <property type="match status" value="1"/>
</dbReference>
<dbReference type="RefSeq" id="XP_065650739.1">
    <property type="nucleotide sequence ID" value="XM_065794667.1"/>
</dbReference>
<feature type="domain" description="TTF-type" evidence="2">
    <location>
        <begin position="155"/>
        <end position="251"/>
    </location>
</feature>
<keyword evidence="3" id="KW-1185">Reference proteome</keyword>
<accession>A0ABM4BNP8</accession>
<evidence type="ECO:0000256" key="1">
    <source>
        <dbReference type="SAM" id="MobiDB-lite"/>
    </source>
</evidence>
<organism evidence="3 4">
    <name type="scientific">Hydra vulgaris</name>
    <name type="common">Hydra</name>
    <name type="synonym">Hydra attenuata</name>
    <dbReference type="NCBI Taxonomy" id="6087"/>
    <lineage>
        <taxon>Eukaryota</taxon>
        <taxon>Metazoa</taxon>
        <taxon>Cnidaria</taxon>
        <taxon>Hydrozoa</taxon>
        <taxon>Hydroidolina</taxon>
        <taxon>Anthoathecata</taxon>
        <taxon>Aplanulata</taxon>
        <taxon>Hydridae</taxon>
        <taxon>Hydra</taxon>
    </lineage>
</organism>
<dbReference type="SUPFAM" id="SSF53098">
    <property type="entry name" value="Ribonuclease H-like"/>
    <property type="match status" value="1"/>
</dbReference>
<evidence type="ECO:0000313" key="4">
    <source>
        <dbReference type="RefSeq" id="XP_065650739.1"/>
    </source>
</evidence>
<proteinExistence type="predicted"/>
<dbReference type="InterPro" id="IPR012337">
    <property type="entry name" value="RNaseH-like_sf"/>
</dbReference>
<evidence type="ECO:0000313" key="3">
    <source>
        <dbReference type="Proteomes" id="UP001652625"/>
    </source>
</evidence>
<feature type="compositionally biased region" description="Basic and acidic residues" evidence="1">
    <location>
        <begin position="76"/>
        <end position="96"/>
    </location>
</feature>
<name>A0ABM4BNP8_HYDVU</name>
<gene>
    <name evidence="4" type="primary">LOC136078852</name>
</gene>
<dbReference type="InterPro" id="IPR025398">
    <property type="entry name" value="DUF4371"/>
</dbReference>
<evidence type="ECO:0000259" key="2">
    <source>
        <dbReference type="SMART" id="SM00597"/>
    </source>
</evidence>